<keyword evidence="2 5" id="KW-0808">Transferase</keyword>
<dbReference type="Gene3D" id="2.40.50.840">
    <property type="match status" value="1"/>
</dbReference>
<protein>
    <submittedName>
        <fullName evidence="5">Acetyl-CoA acetyltransferase</fullName>
        <ecNumber evidence="5">2.3.1.9</ecNumber>
    </submittedName>
</protein>
<dbReference type="SUPFAM" id="SSF53901">
    <property type="entry name" value="Thiolase-like"/>
    <property type="match status" value="2"/>
</dbReference>
<evidence type="ECO:0000313" key="5">
    <source>
        <dbReference type="EMBL" id="EAW29822.1"/>
    </source>
</evidence>
<dbReference type="AlphaFoldDB" id="A0YH54"/>
<proteinExistence type="inferred from homology"/>
<evidence type="ECO:0000256" key="2">
    <source>
        <dbReference type="ARBA" id="ARBA00022679"/>
    </source>
</evidence>
<dbReference type="PANTHER" id="PTHR18919">
    <property type="entry name" value="ACETYL-COA C-ACYLTRANSFERASE"/>
    <property type="match status" value="1"/>
</dbReference>
<dbReference type="STRING" id="247633.GP2143_12039"/>
<evidence type="ECO:0000259" key="4">
    <source>
        <dbReference type="Pfam" id="PF18313"/>
    </source>
</evidence>
<organism evidence="5 6">
    <name type="scientific">marine gamma proteobacterium HTCC2143</name>
    <dbReference type="NCBI Taxonomy" id="247633"/>
    <lineage>
        <taxon>Bacteria</taxon>
        <taxon>Pseudomonadati</taxon>
        <taxon>Pseudomonadota</taxon>
        <taxon>Gammaproteobacteria</taxon>
        <taxon>Cellvibrionales</taxon>
        <taxon>Spongiibacteraceae</taxon>
        <taxon>BD1-7 clade</taxon>
    </lineage>
</organism>
<comment type="similarity">
    <text evidence="1">Belongs to the thiolase-like superfamily. Thiolase family.</text>
</comment>
<evidence type="ECO:0000256" key="1">
    <source>
        <dbReference type="ARBA" id="ARBA00010982"/>
    </source>
</evidence>
<feature type="domain" description="Thiolase-like protein type 1 additional C-terminal" evidence="4">
    <location>
        <begin position="417"/>
        <end position="496"/>
    </location>
</feature>
<keyword evidence="6" id="KW-1185">Reference proteome</keyword>
<evidence type="ECO:0000256" key="3">
    <source>
        <dbReference type="ARBA" id="ARBA00023315"/>
    </source>
</evidence>
<dbReference type="GO" id="GO:0003985">
    <property type="term" value="F:acetyl-CoA C-acetyltransferase activity"/>
    <property type="evidence" value="ECO:0007669"/>
    <property type="project" value="UniProtKB-EC"/>
</dbReference>
<dbReference type="eggNOG" id="COG0183">
    <property type="taxonomic scope" value="Bacteria"/>
</dbReference>
<comment type="caution">
    <text evidence="5">The sequence shown here is derived from an EMBL/GenBank/DDBJ whole genome shotgun (WGS) entry which is preliminary data.</text>
</comment>
<dbReference type="Pfam" id="PF18313">
    <property type="entry name" value="TLP1_add_C"/>
    <property type="match status" value="1"/>
</dbReference>
<name>A0YH54_9GAMM</name>
<dbReference type="EMBL" id="AAVT01000014">
    <property type="protein sequence ID" value="EAW29822.1"/>
    <property type="molecule type" value="Genomic_DNA"/>
</dbReference>
<dbReference type="InterPro" id="IPR016039">
    <property type="entry name" value="Thiolase-like"/>
</dbReference>
<evidence type="ECO:0000313" key="6">
    <source>
        <dbReference type="Proteomes" id="UP000004931"/>
    </source>
</evidence>
<dbReference type="InterPro" id="IPR040771">
    <property type="entry name" value="TLP1_add_C"/>
</dbReference>
<gene>
    <name evidence="5" type="ORF">GP2143_12039</name>
</gene>
<reference evidence="5 6" key="1">
    <citation type="journal article" date="2010" name="J. Bacteriol.">
        <title>Genome sequence of the oligotrophic marine Gammaproteobacterium HTCC2143, isolated from the Oregon Coast.</title>
        <authorList>
            <person name="Oh H.M."/>
            <person name="Kang I."/>
            <person name="Ferriera S."/>
            <person name="Giovannoni S.J."/>
            <person name="Cho J.C."/>
        </authorList>
    </citation>
    <scope>NUCLEOTIDE SEQUENCE [LARGE SCALE GENOMIC DNA]</scope>
    <source>
        <strain evidence="5 6">HTCC2143</strain>
    </source>
</reference>
<dbReference type="Gene3D" id="3.40.47.10">
    <property type="match status" value="1"/>
</dbReference>
<dbReference type="Proteomes" id="UP000004931">
    <property type="component" value="Unassembled WGS sequence"/>
</dbReference>
<accession>A0YH54</accession>
<dbReference type="PANTHER" id="PTHR18919:SF139">
    <property type="entry name" value="THIOLASE-LIKE PROTEIN TYPE 1 ADDITIONAL C-TERMINAL DOMAIN-CONTAINING PROTEIN"/>
    <property type="match status" value="1"/>
</dbReference>
<sequence>MVNGLTPIVVGVGQVTEPPGENLACASSPIDLMVQATDKALLDAGASRELLSQLDQLAVVRSFREYTDNTALCLARRLNAEQSEQWMMPHGGNGPQYLVNRYFESIAKGDCKFVLLSGAEAMNTSRRIVKSGSKPDWSEPADQPGRYLVADREMSTDHEKANGAWLASSIYPLFENALRGAYGEGIEEHQQAMGELFARFSAVAAKTPTAWYPESLSGSDIATASLDNRYVGWPYTKRMNAMNQINQSASLLLCSVDFAKEAGISEDKWVYLHGCADVNERHNLSDRVNYYSSPAINLMAKETFAMANIAVDDIEFFDIYSCFPVAVQMARDELGIAKDDSRPLTITGGLPFHGGAGNNYVMNAIATMIEKLRAKPQAFGLVTANGGYLTKHAAGIYSTTPTCGNWERRDPASYQCLIDELHSPPLEMRPTGEAIIETYTVTFGRDNTPNGGIIVGRLGDGSDPMAPRFFSSPPADPELLLAMTKKDYLGAKGTVITGDTNIFTPIE</sequence>
<dbReference type="OrthoDB" id="4470569at2"/>
<dbReference type="EC" id="2.3.1.9" evidence="5"/>
<keyword evidence="3 5" id="KW-0012">Acyltransferase</keyword>